<protein>
    <submittedName>
        <fullName evidence="4">Putative Zn-dependent peptidase</fullName>
    </submittedName>
</protein>
<feature type="domain" description="Peptidase M16 N-terminal" evidence="2">
    <location>
        <begin position="18"/>
        <end position="154"/>
    </location>
</feature>
<dbReference type="InterPro" id="IPR007863">
    <property type="entry name" value="Peptidase_M16_C"/>
</dbReference>
<dbReference type="AlphaFoldDB" id="A0A7W7CCW3"/>
<comment type="similarity">
    <text evidence="1">Belongs to the peptidase M16 family.</text>
</comment>
<evidence type="ECO:0000259" key="3">
    <source>
        <dbReference type="Pfam" id="PF05193"/>
    </source>
</evidence>
<gene>
    <name evidence="4" type="ORF">HNR67_004897</name>
</gene>
<dbReference type="Proteomes" id="UP000533598">
    <property type="component" value="Unassembled WGS sequence"/>
</dbReference>
<reference evidence="4 5" key="1">
    <citation type="submission" date="2020-08" db="EMBL/GenBank/DDBJ databases">
        <title>Sequencing the genomes of 1000 actinobacteria strains.</title>
        <authorList>
            <person name="Klenk H.-P."/>
        </authorList>
    </citation>
    <scope>NUCLEOTIDE SEQUENCE [LARGE SCALE GENOMIC DNA]</scope>
    <source>
        <strain evidence="4 5">DSM 44230</strain>
    </source>
</reference>
<dbReference type="Pfam" id="PF00675">
    <property type="entry name" value="Peptidase_M16"/>
    <property type="match status" value="1"/>
</dbReference>
<dbReference type="SUPFAM" id="SSF63411">
    <property type="entry name" value="LuxS/MPP-like metallohydrolase"/>
    <property type="match status" value="2"/>
</dbReference>
<dbReference type="PANTHER" id="PTHR11851">
    <property type="entry name" value="METALLOPROTEASE"/>
    <property type="match status" value="1"/>
</dbReference>
<evidence type="ECO:0000259" key="2">
    <source>
        <dbReference type="Pfam" id="PF00675"/>
    </source>
</evidence>
<sequence>MASTAPIPLVPIVDERLKTTSVCLAVGYGSRHDPEGKGGLAHMLEHALMSAPREGGISVSEQVESLGGHANAETGPESMLYYAQVGAADAEAVAGELCRAVLAPQLTETLLSSEREVVLQELAAAEADPADTVQDAFLATAFAGHPLGRPVGGTPAEVAGLTLADVLEGHRNGFLASPRALVVVGPEIPASLQHHDAAPAWPRAGEHLPLPPLDPPEPLRWSTEFSWVCLGGRSPAANSPERHPYAVLAKLLGASPTSLLYRAVRGEHGLAYAFQAWSRGYTEAGAWRLLAGVESGNGDKFLAVVREVLARVAEQGPLPADLASARNQARMSLVLNAENPLERATLTARRVLVWGPEWSLEEELAALARVTAEQVRQAAERLACELITVVRPEAR</sequence>
<dbReference type="PANTHER" id="PTHR11851:SF49">
    <property type="entry name" value="MITOCHONDRIAL-PROCESSING PEPTIDASE SUBUNIT ALPHA"/>
    <property type="match status" value="1"/>
</dbReference>
<feature type="domain" description="Peptidase M16 C-terminal" evidence="3">
    <location>
        <begin position="224"/>
        <end position="328"/>
    </location>
</feature>
<dbReference type="RefSeq" id="WP_185004609.1">
    <property type="nucleotide sequence ID" value="NZ_JACHMH010000001.1"/>
</dbReference>
<evidence type="ECO:0000313" key="4">
    <source>
        <dbReference type="EMBL" id="MBB4678779.1"/>
    </source>
</evidence>
<dbReference type="Gene3D" id="3.30.830.10">
    <property type="entry name" value="Metalloenzyme, LuxS/M16 peptidase-like"/>
    <property type="match status" value="2"/>
</dbReference>
<comment type="caution">
    <text evidence="4">The sequence shown here is derived from an EMBL/GenBank/DDBJ whole genome shotgun (WGS) entry which is preliminary data.</text>
</comment>
<evidence type="ECO:0000256" key="1">
    <source>
        <dbReference type="ARBA" id="ARBA00007261"/>
    </source>
</evidence>
<organism evidence="4 5">
    <name type="scientific">Crossiella cryophila</name>
    <dbReference type="NCBI Taxonomy" id="43355"/>
    <lineage>
        <taxon>Bacteria</taxon>
        <taxon>Bacillati</taxon>
        <taxon>Actinomycetota</taxon>
        <taxon>Actinomycetes</taxon>
        <taxon>Pseudonocardiales</taxon>
        <taxon>Pseudonocardiaceae</taxon>
        <taxon>Crossiella</taxon>
    </lineage>
</organism>
<dbReference type="GO" id="GO:0046872">
    <property type="term" value="F:metal ion binding"/>
    <property type="evidence" value="ECO:0007669"/>
    <property type="project" value="InterPro"/>
</dbReference>
<proteinExistence type="inferred from homology"/>
<accession>A0A7W7CCW3</accession>
<dbReference type="InterPro" id="IPR050361">
    <property type="entry name" value="MPP/UQCRC_Complex"/>
</dbReference>
<evidence type="ECO:0000313" key="5">
    <source>
        <dbReference type="Proteomes" id="UP000533598"/>
    </source>
</evidence>
<dbReference type="EMBL" id="JACHMH010000001">
    <property type="protein sequence ID" value="MBB4678779.1"/>
    <property type="molecule type" value="Genomic_DNA"/>
</dbReference>
<name>A0A7W7CCW3_9PSEU</name>
<dbReference type="InterPro" id="IPR011249">
    <property type="entry name" value="Metalloenz_LuxS/M16"/>
</dbReference>
<dbReference type="Pfam" id="PF05193">
    <property type="entry name" value="Peptidase_M16_C"/>
    <property type="match status" value="1"/>
</dbReference>
<dbReference type="InterPro" id="IPR011765">
    <property type="entry name" value="Pept_M16_N"/>
</dbReference>
<keyword evidence="5" id="KW-1185">Reference proteome</keyword>